<comment type="caution">
    <text evidence="8">The sequence shown here is derived from an EMBL/GenBank/DDBJ whole genome shotgun (WGS) entry which is preliminary data.</text>
</comment>
<dbReference type="AlphaFoldDB" id="A0A963YPR1"/>
<dbReference type="Gene3D" id="1.10.10.10">
    <property type="entry name" value="Winged helix-like DNA-binding domain superfamily/Winged helix DNA-binding domain"/>
    <property type="match status" value="1"/>
</dbReference>
<dbReference type="InterPro" id="IPR007627">
    <property type="entry name" value="RNA_pol_sigma70_r2"/>
</dbReference>
<evidence type="ECO:0000313" key="9">
    <source>
        <dbReference type="Proteomes" id="UP000708298"/>
    </source>
</evidence>
<evidence type="ECO:0000259" key="6">
    <source>
        <dbReference type="Pfam" id="PF04542"/>
    </source>
</evidence>
<evidence type="ECO:0000313" key="8">
    <source>
        <dbReference type="EMBL" id="MCB8874344.1"/>
    </source>
</evidence>
<feature type="domain" description="RNA polymerase sigma factor 70 region 4 type 2" evidence="7">
    <location>
        <begin position="120"/>
        <end position="171"/>
    </location>
</feature>
<dbReference type="InterPro" id="IPR013325">
    <property type="entry name" value="RNA_pol_sigma_r2"/>
</dbReference>
<dbReference type="Proteomes" id="UP000708298">
    <property type="component" value="Unassembled WGS sequence"/>
</dbReference>
<reference evidence="8" key="2">
    <citation type="submission" date="2021-01" db="EMBL/GenBank/DDBJ databases">
        <authorList>
            <person name="Mieszkin S."/>
            <person name="Pouder E."/>
            <person name="Alain K."/>
        </authorList>
    </citation>
    <scope>NUCLEOTIDE SEQUENCE</scope>
    <source>
        <strain evidence="8">HW T2.11</strain>
    </source>
</reference>
<organism evidence="8 9">
    <name type="scientific">Acidisoma silvae</name>
    <dbReference type="NCBI Taxonomy" id="2802396"/>
    <lineage>
        <taxon>Bacteria</taxon>
        <taxon>Pseudomonadati</taxon>
        <taxon>Pseudomonadota</taxon>
        <taxon>Alphaproteobacteria</taxon>
        <taxon>Acetobacterales</taxon>
        <taxon>Acidocellaceae</taxon>
        <taxon>Acidisoma</taxon>
    </lineage>
</organism>
<dbReference type="GO" id="GO:0006352">
    <property type="term" value="P:DNA-templated transcription initiation"/>
    <property type="evidence" value="ECO:0007669"/>
    <property type="project" value="InterPro"/>
</dbReference>
<dbReference type="SUPFAM" id="SSF88946">
    <property type="entry name" value="Sigma2 domain of RNA polymerase sigma factors"/>
    <property type="match status" value="1"/>
</dbReference>
<dbReference type="PANTHER" id="PTHR43133:SF8">
    <property type="entry name" value="RNA POLYMERASE SIGMA FACTOR HI_1459-RELATED"/>
    <property type="match status" value="1"/>
</dbReference>
<dbReference type="SUPFAM" id="SSF88659">
    <property type="entry name" value="Sigma3 and sigma4 domains of RNA polymerase sigma factors"/>
    <property type="match status" value="1"/>
</dbReference>
<keyword evidence="2" id="KW-0805">Transcription regulation</keyword>
<evidence type="ECO:0000259" key="7">
    <source>
        <dbReference type="Pfam" id="PF08281"/>
    </source>
</evidence>
<dbReference type="InterPro" id="IPR036388">
    <property type="entry name" value="WH-like_DNA-bd_sf"/>
</dbReference>
<dbReference type="InterPro" id="IPR013324">
    <property type="entry name" value="RNA_pol_sigma_r3/r4-like"/>
</dbReference>
<dbReference type="GO" id="GO:0016987">
    <property type="term" value="F:sigma factor activity"/>
    <property type="evidence" value="ECO:0007669"/>
    <property type="project" value="UniProtKB-KW"/>
</dbReference>
<evidence type="ECO:0000256" key="1">
    <source>
        <dbReference type="ARBA" id="ARBA00010641"/>
    </source>
</evidence>
<gene>
    <name evidence="8" type="ORF">ASILVAE211_04045</name>
</gene>
<dbReference type="PANTHER" id="PTHR43133">
    <property type="entry name" value="RNA POLYMERASE ECF-TYPE SIGMA FACTO"/>
    <property type="match status" value="1"/>
</dbReference>
<name>A0A963YPR1_9PROT</name>
<accession>A0A963YPR1</accession>
<reference evidence="8" key="1">
    <citation type="journal article" date="2021" name="Microorganisms">
        <title>Acidisoma silvae sp. nov. and Acidisomacellulosilytica sp. nov., Two Acidophilic Bacteria Isolated from Decaying Wood, Hydrolyzing Cellulose and Producing Poly-3-hydroxybutyrate.</title>
        <authorList>
            <person name="Mieszkin S."/>
            <person name="Pouder E."/>
            <person name="Uroz S."/>
            <person name="Simon-Colin C."/>
            <person name="Alain K."/>
        </authorList>
    </citation>
    <scope>NUCLEOTIDE SEQUENCE</scope>
    <source>
        <strain evidence="8">HW T2.11</strain>
    </source>
</reference>
<dbReference type="EMBL" id="JAESVB010000001">
    <property type="protein sequence ID" value="MCB8874344.1"/>
    <property type="molecule type" value="Genomic_DNA"/>
</dbReference>
<dbReference type="CDD" id="cd06171">
    <property type="entry name" value="Sigma70_r4"/>
    <property type="match status" value="1"/>
</dbReference>
<feature type="domain" description="RNA polymerase sigma-70 region 2" evidence="6">
    <location>
        <begin position="23"/>
        <end position="88"/>
    </location>
</feature>
<dbReference type="GO" id="GO:0003677">
    <property type="term" value="F:DNA binding"/>
    <property type="evidence" value="ECO:0007669"/>
    <property type="project" value="UniProtKB-KW"/>
</dbReference>
<keyword evidence="5" id="KW-0804">Transcription</keyword>
<evidence type="ECO:0000256" key="4">
    <source>
        <dbReference type="ARBA" id="ARBA00023125"/>
    </source>
</evidence>
<comment type="similarity">
    <text evidence="1">Belongs to the sigma-70 factor family. ECF subfamily.</text>
</comment>
<keyword evidence="9" id="KW-1185">Reference proteome</keyword>
<protein>
    <submittedName>
        <fullName evidence="8">Sigma-70 family RNA polymerase sigma factor</fullName>
    </submittedName>
</protein>
<evidence type="ECO:0000256" key="2">
    <source>
        <dbReference type="ARBA" id="ARBA00023015"/>
    </source>
</evidence>
<dbReference type="NCBIfam" id="TIGR02937">
    <property type="entry name" value="sigma70-ECF"/>
    <property type="match status" value="1"/>
</dbReference>
<keyword evidence="4" id="KW-0238">DNA-binding</keyword>
<proteinExistence type="inferred from homology"/>
<dbReference type="Pfam" id="PF04542">
    <property type="entry name" value="Sigma70_r2"/>
    <property type="match status" value="1"/>
</dbReference>
<sequence length="177" mass="19980">MLRSFRERTGPAVPKRHPEFERLVLPHLDAAYNVARWLAGDPTAADDIVQEAMLRALRYHQGLRGDAKPWLLRIVRNVFYARLDARRRAGEVPLDGIGLDRLPGATGTPETDLDQSQRSQALDRAIAGLPEELRECLVLRELEEMTYKEIAEIVEVPIGTVMSRLFRARQLMTGAAL</sequence>
<dbReference type="Gene3D" id="1.10.1740.10">
    <property type="match status" value="1"/>
</dbReference>
<dbReference type="Pfam" id="PF08281">
    <property type="entry name" value="Sigma70_r4_2"/>
    <property type="match status" value="1"/>
</dbReference>
<evidence type="ECO:0000256" key="3">
    <source>
        <dbReference type="ARBA" id="ARBA00023082"/>
    </source>
</evidence>
<dbReference type="InterPro" id="IPR014284">
    <property type="entry name" value="RNA_pol_sigma-70_dom"/>
</dbReference>
<evidence type="ECO:0000256" key="5">
    <source>
        <dbReference type="ARBA" id="ARBA00023163"/>
    </source>
</evidence>
<dbReference type="InterPro" id="IPR039425">
    <property type="entry name" value="RNA_pol_sigma-70-like"/>
</dbReference>
<keyword evidence="3" id="KW-0731">Sigma factor</keyword>
<dbReference type="InterPro" id="IPR013249">
    <property type="entry name" value="RNA_pol_sigma70_r4_t2"/>
</dbReference>